<name>A0ACA9PUW5_9GLOM</name>
<evidence type="ECO:0000313" key="2">
    <source>
        <dbReference type="Proteomes" id="UP000789860"/>
    </source>
</evidence>
<gene>
    <name evidence="1" type="ORF">SCALOS_LOCUS11248</name>
</gene>
<dbReference type="EMBL" id="CAJVPM010047389">
    <property type="protein sequence ID" value="CAG8720752.1"/>
    <property type="molecule type" value="Genomic_DNA"/>
</dbReference>
<keyword evidence="2" id="KW-1185">Reference proteome</keyword>
<sequence length="63" mass="7202">VPEIYVTNNFGSTNPAIFSLDTFNIFASDLSNYKLEDLQNLVVYMTSYTIPSKSYDLNNYTSF</sequence>
<evidence type="ECO:0000313" key="1">
    <source>
        <dbReference type="EMBL" id="CAG8720752.1"/>
    </source>
</evidence>
<feature type="non-terminal residue" evidence="1">
    <location>
        <position position="1"/>
    </location>
</feature>
<protein>
    <submittedName>
        <fullName evidence="1">276_t:CDS:1</fullName>
    </submittedName>
</protein>
<reference evidence="1" key="1">
    <citation type="submission" date="2021-06" db="EMBL/GenBank/DDBJ databases">
        <authorList>
            <person name="Kallberg Y."/>
            <person name="Tangrot J."/>
            <person name="Rosling A."/>
        </authorList>
    </citation>
    <scope>NUCLEOTIDE SEQUENCE</scope>
    <source>
        <strain evidence="1">AU212A</strain>
    </source>
</reference>
<proteinExistence type="predicted"/>
<feature type="non-terminal residue" evidence="1">
    <location>
        <position position="63"/>
    </location>
</feature>
<comment type="caution">
    <text evidence="1">The sequence shown here is derived from an EMBL/GenBank/DDBJ whole genome shotgun (WGS) entry which is preliminary data.</text>
</comment>
<dbReference type="Proteomes" id="UP000789860">
    <property type="component" value="Unassembled WGS sequence"/>
</dbReference>
<organism evidence="1 2">
    <name type="scientific">Scutellospora calospora</name>
    <dbReference type="NCBI Taxonomy" id="85575"/>
    <lineage>
        <taxon>Eukaryota</taxon>
        <taxon>Fungi</taxon>
        <taxon>Fungi incertae sedis</taxon>
        <taxon>Mucoromycota</taxon>
        <taxon>Glomeromycotina</taxon>
        <taxon>Glomeromycetes</taxon>
        <taxon>Diversisporales</taxon>
        <taxon>Gigasporaceae</taxon>
        <taxon>Scutellospora</taxon>
    </lineage>
</organism>
<accession>A0ACA9PUW5</accession>